<accession>A0AAP0F4M9</accession>
<reference evidence="2 3" key="1">
    <citation type="submission" date="2024-01" db="EMBL/GenBank/DDBJ databases">
        <title>Genome assemblies of Stephania.</title>
        <authorList>
            <person name="Yang L."/>
        </authorList>
    </citation>
    <scope>NUCLEOTIDE SEQUENCE [LARGE SCALE GENOMIC DNA]</scope>
    <source>
        <strain evidence="2">JXDWG</strain>
        <tissue evidence="2">Leaf</tissue>
    </source>
</reference>
<keyword evidence="3" id="KW-1185">Reference proteome</keyword>
<dbReference type="AlphaFoldDB" id="A0AAP0F4M9"/>
<organism evidence="2 3">
    <name type="scientific">Stephania cephalantha</name>
    <dbReference type="NCBI Taxonomy" id="152367"/>
    <lineage>
        <taxon>Eukaryota</taxon>
        <taxon>Viridiplantae</taxon>
        <taxon>Streptophyta</taxon>
        <taxon>Embryophyta</taxon>
        <taxon>Tracheophyta</taxon>
        <taxon>Spermatophyta</taxon>
        <taxon>Magnoliopsida</taxon>
        <taxon>Ranunculales</taxon>
        <taxon>Menispermaceae</taxon>
        <taxon>Menispermoideae</taxon>
        <taxon>Cissampelideae</taxon>
        <taxon>Stephania</taxon>
    </lineage>
</organism>
<name>A0AAP0F4M9_9MAGN</name>
<dbReference type="EMBL" id="JBBNAG010000009">
    <property type="protein sequence ID" value="KAK9105220.1"/>
    <property type="molecule type" value="Genomic_DNA"/>
</dbReference>
<sequence length="81" mass="9004">MAWSNCAVTRRRTDRSSTRGATSTSSTTWWIQTRLKGHVSIPWCGKIVQATGPLSELLRGSFSPADVCRHVNTPQCILLFL</sequence>
<gene>
    <name evidence="2" type="ORF">Scep_022064</name>
</gene>
<dbReference type="Proteomes" id="UP001419268">
    <property type="component" value="Unassembled WGS sequence"/>
</dbReference>
<evidence type="ECO:0000256" key="1">
    <source>
        <dbReference type="SAM" id="MobiDB-lite"/>
    </source>
</evidence>
<evidence type="ECO:0000313" key="2">
    <source>
        <dbReference type="EMBL" id="KAK9105220.1"/>
    </source>
</evidence>
<proteinExistence type="predicted"/>
<feature type="region of interest" description="Disordered" evidence="1">
    <location>
        <begin position="1"/>
        <end position="25"/>
    </location>
</feature>
<protein>
    <submittedName>
        <fullName evidence="2">Uncharacterized protein</fullName>
    </submittedName>
</protein>
<evidence type="ECO:0000313" key="3">
    <source>
        <dbReference type="Proteomes" id="UP001419268"/>
    </source>
</evidence>
<comment type="caution">
    <text evidence="2">The sequence shown here is derived from an EMBL/GenBank/DDBJ whole genome shotgun (WGS) entry which is preliminary data.</text>
</comment>